<evidence type="ECO:0000256" key="1">
    <source>
        <dbReference type="SAM" id="MobiDB-lite"/>
    </source>
</evidence>
<accession>A0ABR7LGW5</accession>
<evidence type="ECO:0000313" key="2">
    <source>
        <dbReference type="EMBL" id="MBC6464025.1"/>
    </source>
</evidence>
<reference evidence="2 3" key="1">
    <citation type="submission" date="2020-06" db="EMBL/GenBank/DDBJ databases">
        <title>Actinomadura xiongansis sp. nov., isolated from soil of Baiyangdian.</title>
        <authorList>
            <person name="Zhang X."/>
        </authorList>
    </citation>
    <scope>NUCLEOTIDE SEQUENCE [LARGE SCALE GENOMIC DNA]</scope>
    <source>
        <strain evidence="2 3">HBUM206468</strain>
    </source>
</reference>
<comment type="caution">
    <text evidence="2">The sequence shown here is derived from an EMBL/GenBank/DDBJ whole genome shotgun (WGS) entry which is preliminary data.</text>
</comment>
<proteinExistence type="predicted"/>
<dbReference type="Proteomes" id="UP000805614">
    <property type="component" value="Unassembled WGS sequence"/>
</dbReference>
<dbReference type="RefSeq" id="WP_187240947.1">
    <property type="nucleotide sequence ID" value="NZ_BAAAOK010000011.1"/>
</dbReference>
<keyword evidence="3" id="KW-1185">Reference proteome</keyword>
<feature type="region of interest" description="Disordered" evidence="1">
    <location>
        <begin position="23"/>
        <end position="43"/>
    </location>
</feature>
<sequence length="173" mass="18344">MTDLGRRGLLGLGVVAALGACRPAESTGRAPTPKASPGAGDVRRDTAPLERRFTLLGRLSAAHWLDYPLGVDSRFSVPGPTDVRVVGIARLRAGKVAAIVKARRPAFRARVPNLVPHPLSGFMPPGATWVRSEAFDSEITRDAYDGAFYLDPDSDHVYFDTTNPTPAPGGGPS</sequence>
<evidence type="ECO:0000313" key="3">
    <source>
        <dbReference type="Proteomes" id="UP000805614"/>
    </source>
</evidence>
<dbReference type="PROSITE" id="PS51257">
    <property type="entry name" value="PROKAR_LIPOPROTEIN"/>
    <property type="match status" value="1"/>
</dbReference>
<gene>
    <name evidence="2" type="ORF">HKK74_00715</name>
</gene>
<organism evidence="2 3">
    <name type="scientific">Actinomadura alba</name>
    <dbReference type="NCBI Taxonomy" id="406431"/>
    <lineage>
        <taxon>Bacteria</taxon>
        <taxon>Bacillati</taxon>
        <taxon>Actinomycetota</taxon>
        <taxon>Actinomycetes</taxon>
        <taxon>Streptosporangiales</taxon>
        <taxon>Thermomonosporaceae</taxon>
        <taxon>Actinomadura</taxon>
    </lineage>
</organism>
<dbReference type="EMBL" id="JABVEC010000001">
    <property type="protein sequence ID" value="MBC6464025.1"/>
    <property type="molecule type" value="Genomic_DNA"/>
</dbReference>
<protein>
    <submittedName>
        <fullName evidence="2">Uncharacterized protein</fullName>
    </submittedName>
</protein>
<name>A0ABR7LGW5_9ACTN</name>